<keyword evidence="2" id="KW-1133">Transmembrane helix</keyword>
<protein>
    <submittedName>
        <fullName evidence="3">Uncharacterized protein</fullName>
    </submittedName>
</protein>
<sequence>MATIFMSSRFPAAGLRNPFAAVRRGHRITMMSRAWRMLAAASLLALAMATAATVGAQAAPSPSPTLGSTNSPAPNPPGSADSTPQDYNGAVWVVVAVVAVAAVVGLGTLFLARSRRMDLEPRSPRNERRRATGDRAYRRD</sequence>
<accession>A0ABP4PZK7</accession>
<name>A0ABP4PZK7_9ACTN</name>
<dbReference type="Proteomes" id="UP001500190">
    <property type="component" value="Unassembled WGS sequence"/>
</dbReference>
<organism evidence="3 4">
    <name type="scientific">Kribbella karoonensis</name>
    <dbReference type="NCBI Taxonomy" id="324851"/>
    <lineage>
        <taxon>Bacteria</taxon>
        <taxon>Bacillati</taxon>
        <taxon>Actinomycetota</taxon>
        <taxon>Actinomycetes</taxon>
        <taxon>Propionibacteriales</taxon>
        <taxon>Kribbellaceae</taxon>
        <taxon>Kribbella</taxon>
    </lineage>
</organism>
<keyword evidence="2" id="KW-0812">Transmembrane</keyword>
<evidence type="ECO:0000313" key="4">
    <source>
        <dbReference type="Proteomes" id="UP001500190"/>
    </source>
</evidence>
<gene>
    <name evidence="3" type="ORF">GCM10009742_46590</name>
</gene>
<evidence type="ECO:0000313" key="3">
    <source>
        <dbReference type="EMBL" id="GAA1594598.1"/>
    </source>
</evidence>
<evidence type="ECO:0000256" key="2">
    <source>
        <dbReference type="SAM" id="Phobius"/>
    </source>
</evidence>
<dbReference type="EMBL" id="BAAAND010000008">
    <property type="protein sequence ID" value="GAA1594598.1"/>
    <property type="molecule type" value="Genomic_DNA"/>
</dbReference>
<feature type="region of interest" description="Disordered" evidence="1">
    <location>
        <begin position="57"/>
        <end position="84"/>
    </location>
</feature>
<keyword evidence="2" id="KW-0472">Membrane</keyword>
<proteinExistence type="predicted"/>
<keyword evidence="4" id="KW-1185">Reference proteome</keyword>
<feature type="region of interest" description="Disordered" evidence="1">
    <location>
        <begin position="120"/>
        <end position="140"/>
    </location>
</feature>
<reference evidence="4" key="1">
    <citation type="journal article" date="2019" name="Int. J. Syst. Evol. Microbiol.">
        <title>The Global Catalogue of Microorganisms (GCM) 10K type strain sequencing project: providing services to taxonomists for standard genome sequencing and annotation.</title>
        <authorList>
            <consortium name="The Broad Institute Genomics Platform"/>
            <consortium name="The Broad Institute Genome Sequencing Center for Infectious Disease"/>
            <person name="Wu L."/>
            <person name="Ma J."/>
        </authorList>
    </citation>
    <scope>NUCLEOTIDE SEQUENCE [LARGE SCALE GENOMIC DNA]</scope>
    <source>
        <strain evidence="4">JCM 14304</strain>
    </source>
</reference>
<comment type="caution">
    <text evidence="3">The sequence shown here is derived from an EMBL/GenBank/DDBJ whole genome shotgun (WGS) entry which is preliminary data.</text>
</comment>
<evidence type="ECO:0000256" key="1">
    <source>
        <dbReference type="SAM" id="MobiDB-lite"/>
    </source>
</evidence>
<feature type="transmembrane region" description="Helical" evidence="2">
    <location>
        <begin position="91"/>
        <end position="112"/>
    </location>
</feature>